<organism evidence="8">
    <name type="scientific">uncultured marine thaumarchaeote KM3_55_F05</name>
    <dbReference type="NCBI Taxonomy" id="1456198"/>
    <lineage>
        <taxon>Archaea</taxon>
        <taxon>Nitrososphaerota</taxon>
        <taxon>environmental samples</taxon>
    </lineage>
</organism>
<dbReference type="PANTHER" id="PTHR11363">
    <property type="entry name" value="60S RIBOSOMAL PROTEIN L3-RELATED"/>
    <property type="match status" value="1"/>
</dbReference>
<evidence type="ECO:0000256" key="2">
    <source>
        <dbReference type="ARBA" id="ARBA00022730"/>
    </source>
</evidence>
<proteinExistence type="inferred from homology"/>
<dbReference type="InterPro" id="IPR009000">
    <property type="entry name" value="Transl_B-barrel_sf"/>
</dbReference>
<sequence length="335" mass="37138">MGHRKNSAPRRGSLAFRPRGRAASLVPSIRTWPTVEEGEPRFLGFCGFKAGSLHVITTDDREKTPNFGKRLFNAATVLETPPVTICGLRAYHKVRGKEKAIIDVFANELPKELDRLVRIKSGKNEKSLQQLDLDAQAATRVVAIVCARPSLTGLSQEKPFLFELGVGGKDMKSKIEYVRGLLGKEIPSSEVLKPGMFVDAIAVSKGKGFEGPVTRHGIKRKQHKSRKSVRAVGVIGPWNPTTMMYTVPRAGQHGLNQRTEYNKRILLVSEPQNTVTPAGGFPHYGEVKNPYVILKGSVPGAVKRLVRLRLPLRSPSKKIQQPKIMEVSTRRKWEA</sequence>
<dbReference type="NCBIfam" id="NF003261">
    <property type="entry name" value="PRK04231.1"/>
    <property type="match status" value="1"/>
</dbReference>
<dbReference type="GO" id="GO:0003735">
    <property type="term" value="F:structural constituent of ribosome"/>
    <property type="evidence" value="ECO:0007669"/>
    <property type="project" value="UniProtKB-UniRule"/>
</dbReference>
<dbReference type="Gene3D" id="4.10.960.10">
    <property type="entry name" value="Ribosomal protein L3, domain 3"/>
    <property type="match status" value="1"/>
</dbReference>
<keyword evidence="3" id="KW-0694">RNA-binding</keyword>
<dbReference type="InterPro" id="IPR045077">
    <property type="entry name" value="L3_arc_euk"/>
</dbReference>
<dbReference type="InterPro" id="IPR000597">
    <property type="entry name" value="Ribosomal_uL3"/>
</dbReference>
<keyword evidence="5" id="KW-0687">Ribonucleoprotein</keyword>
<dbReference type="PROSITE" id="PS00474">
    <property type="entry name" value="RIBOSOMAL_L3"/>
    <property type="match status" value="1"/>
</dbReference>
<dbReference type="PANTHER" id="PTHR11363:SF5">
    <property type="entry name" value="LARGE RIBOSOMAL SUBUNIT PROTEIN UL3"/>
    <property type="match status" value="1"/>
</dbReference>
<dbReference type="GO" id="GO:0006412">
    <property type="term" value="P:translation"/>
    <property type="evidence" value="ECO:0007669"/>
    <property type="project" value="UniProtKB-UniRule"/>
</dbReference>
<keyword evidence="2" id="KW-0699">rRNA-binding</keyword>
<keyword evidence="4 8" id="KW-0689">Ribosomal protein</keyword>
<dbReference type="InterPro" id="IPR044892">
    <property type="entry name" value="Ribosomal_L3_dom_3_arc_sf"/>
</dbReference>
<dbReference type="InterPro" id="IPR019928">
    <property type="entry name" value="Ribosomal_uL3_arc"/>
</dbReference>
<evidence type="ECO:0000256" key="7">
    <source>
        <dbReference type="NCBIfam" id="TIGR03626"/>
    </source>
</evidence>
<evidence type="ECO:0000256" key="6">
    <source>
        <dbReference type="ARBA" id="ARBA00035457"/>
    </source>
</evidence>
<gene>
    <name evidence="8" type="primary">RP-L3</name>
    <name evidence="8" type="synonym">rplC</name>
</gene>
<dbReference type="NCBIfam" id="TIGR03626">
    <property type="entry name" value="L3_arch"/>
    <property type="match status" value="1"/>
</dbReference>
<dbReference type="Gene3D" id="3.30.1430.10">
    <property type="match status" value="1"/>
</dbReference>
<dbReference type="EMBL" id="KF900944">
    <property type="protein sequence ID" value="AIF12382.1"/>
    <property type="molecule type" value="Genomic_DNA"/>
</dbReference>
<dbReference type="Pfam" id="PF00297">
    <property type="entry name" value="Ribosomal_L3"/>
    <property type="match status" value="1"/>
</dbReference>
<evidence type="ECO:0000256" key="4">
    <source>
        <dbReference type="ARBA" id="ARBA00022980"/>
    </source>
</evidence>
<evidence type="ECO:0000256" key="1">
    <source>
        <dbReference type="ARBA" id="ARBA00006540"/>
    </source>
</evidence>
<dbReference type="Gene3D" id="2.40.30.10">
    <property type="entry name" value="Translation factors"/>
    <property type="match status" value="1"/>
</dbReference>
<dbReference type="GO" id="GO:0019843">
    <property type="term" value="F:rRNA binding"/>
    <property type="evidence" value="ECO:0007669"/>
    <property type="project" value="UniProtKB-KW"/>
</dbReference>
<dbReference type="GO" id="GO:0022625">
    <property type="term" value="C:cytosolic large ribosomal subunit"/>
    <property type="evidence" value="ECO:0007669"/>
    <property type="project" value="UniProtKB-UniRule"/>
</dbReference>
<accession>A0A075HD50</accession>
<dbReference type="InterPro" id="IPR019926">
    <property type="entry name" value="Ribosomal_uL3_CS"/>
</dbReference>
<dbReference type="SUPFAM" id="SSF50447">
    <property type="entry name" value="Translation proteins"/>
    <property type="match status" value="1"/>
</dbReference>
<comment type="similarity">
    <text evidence="1">Belongs to the universal ribosomal protein uL3 family.</text>
</comment>
<evidence type="ECO:0000256" key="5">
    <source>
        <dbReference type="ARBA" id="ARBA00023274"/>
    </source>
</evidence>
<protein>
    <recommendedName>
        <fullName evidence="6 7">50S ribosomal protein L3</fullName>
    </recommendedName>
</protein>
<evidence type="ECO:0000256" key="3">
    <source>
        <dbReference type="ARBA" id="ARBA00022884"/>
    </source>
</evidence>
<dbReference type="AlphaFoldDB" id="A0A075HD50"/>
<evidence type="ECO:0000313" key="8">
    <source>
        <dbReference type="EMBL" id="AIF12382.1"/>
    </source>
</evidence>
<name>A0A075HD50_9ARCH</name>
<reference evidence="8" key="1">
    <citation type="journal article" date="2014" name="Genome Biol. Evol.">
        <title>Pangenome evidence for extensive interdomain horizontal transfer affecting lineage core and shell genes in uncultured planktonic thaumarchaeota and euryarchaeota.</title>
        <authorList>
            <person name="Deschamps P."/>
            <person name="Zivanovic Y."/>
            <person name="Moreira D."/>
            <person name="Rodriguez-Valera F."/>
            <person name="Lopez-Garcia P."/>
        </authorList>
    </citation>
    <scope>NUCLEOTIDE SEQUENCE</scope>
</reference>